<protein>
    <submittedName>
        <fullName evidence="4">Myosin-1-like</fullName>
    </submittedName>
</protein>
<feature type="compositionally biased region" description="Basic and acidic residues" evidence="2">
    <location>
        <begin position="99"/>
        <end position="131"/>
    </location>
</feature>
<reference evidence="4" key="1">
    <citation type="submission" date="2025-08" db="UniProtKB">
        <authorList>
            <consortium name="RefSeq"/>
        </authorList>
    </citation>
    <scope>IDENTIFICATION</scope>
    <source>
        <tissue evidence="4">Whole Larva</tissue>
    </source>
</reference>
<sequence length="702" mass="82179">MDEDFDCVYDGLDEPLIAVDNQKLKDDNYVLSKKIHDLEQALHSADNEIMTLQDKNNVLATNISELYNTAKREIERKDRMIMELRKQAENLPFRSQGTRSDRRFTNQLHENSDYSKNNDMDRIKRFNETTKKQNLKRSMHRSPHRSRTDRRHSPSRDKRRYDRSVSPKRKKSNTPTRSRHSRQTDYSNRDRKSSSSRQDDRRKSRDNKINSSHMSIFDSVNEDTRFEDYGSPVYDGRNDNFGMSFVRAKSKEIKIVDSNIPLESNNLEQVKKNRKKIDLKDYLCRKNTENMDDHNITEKLKEDVLLSKESQDVVNKKCSEEFSKTENNQILEIVEIIVNQSDIKKDLELKDTKDEVESEIDKDYDHTMEICELVEDIKNNCNEKVEDCNISEEEKSKNSISNMNDSCENVTGSHVDIINNKTSEISGDEKIQNVSVGDCHITMDSNQETENIQIQDENNLEHENNKMHLFNGNKLIQCKVETNLEIESHDQQGDTENHSKSKEGIDEVELVYKMGNEPEKIIQCELPRYSYVTKYPRKRRMRITMENNITFVGENSQVKYAPHNTDILSKDNIDKEQKAIAESNVSSKSNNQSLLVELKTEDMETDEQRNNILEDEMKEKDQDEKKNELEKKEMETSKDNVEIKSENDNEISISDNLITNVSTLEPVQVKEEIKTENKNSMIIISTSKVVRSRRRYIFKKNT</sequence>
<organism evidence="3 4">
    <name type="scientific">Nicrophorus vespilloides</name>
    <name type="common">Boreal carrion beetle</name>
    <dbReference type="NCBI Taxonomy" id="110193"/>
    <lineage>
        <taxon>Eukaryota</taxon>
        <taxon>Metazoa</taxon>
        <taxon>Ecdysozoa</taxon>
        <taxon>Arthropoda</taxon>
        <taxon>Hexapoda</taxon>
        <taxon>Insecta</taxon>
        <taxon>Pterygota</taxon>
        <taxon>Neoptera</taxon>
        <taxon>Endopterygota</taxon>
        <taxon>Coleoptera</taxon>
        <taxon>Polyphaga</taxon>
        <taxon>Staphyliniformia</taxon>
        <taxon>Silphidae</taxon>
        <taxon>Nicrophorinae</taxon>
        <taxon>Nicrophorus</taxon>
    </lineage>
</organism>
<feature type="coiled-coil region" evidence="1">
    <location>
        <begin position="35"/>
        <end position="87"/>
    </location>
</feature>
<evidence type="ECO:0000313" key="3">
    <source>
        <dbReference type="Proteomes" id="UP000695000"/>
    </source>
</evidence>
<feature type="compositionally biased region" description="Basic and acidic residues" evidence="2">
    <location>
        <begin position="151"/>
        <end position="165"/>
    </location>
</feature>
<dbReference type="RefSeq" id="XP_017768066.1">
    <property type="nucleotide sequence ID" value="XM_017912577.1"/>
</dbReference>
<gene>
    <name evidence="4" type="primary">LOC108556446</name>
</gene>
<evidence type="ECO:0000256" key="1">
    <source>
        <dbReference type="SAM" id="Coils"/>
    </source>
</evidence>
<name>A0ABM1M0G6_NICVS</name>
<dbReference type="Proteomes" id="UP000695000">
    <property type="component" value="Unplaced"/>
</dbReference>
<feature type="compositionally biased region" description="Basic residues" evidence="2">
    <location>
        <begin position="133"/>
        <end position="150"/>
    </location>
</feature>
<keyword evidence="3" id="KW-1185">Reference proteome</keyword>
<feature type="region of interest" description="Disordered" evidence="2">
    <location>
        <begin position="88"/>
        <end position="216"/>
    </location>
</feature>
<evidence type="ECO:0000313" key="4">
    <source>
        <dbReference type="RefSeq" id="XP_017768066.1"/>
    </source>
</evidence>
<keyword evidence="1" id="KW-0175">Coiled coil</keyword>
<accession>A0ABM1M0G6</accession>
<feature type="compositionally biased region" description="Basic residues" evidence="2">
    <location>
        <begin position="166"/>
        <end position="181"/>
    </location>
</feature>
<feature type="compositionally biased region" description="Basic and acidic residues" evidence="2">
    <location>
        <begin position="615"/>
        <end position="641"/>
    </location>
</feature>
<dbReference type="GeneID" id="108556446"/>
<feature type="compositionally biased region" description="Basic and acidic residues" evidence="2">
    <location>
        <begin position="187"/>
        <end position="208"/>
    </location>
</feature>
<proteinExistence type="predicted"/>
<evidence type="ECO:0000256" key="2">
    <source>
        <dbReference type="SAM" id="MobiDB-lite"/>
    </source>
</evidence>
<feature type="region of interest" description="Disordered" evidence="2">
    <location>
        <begin position="602"/>
        <end position="641"/>
    </location>
</feature>